<dbReference type="InterPro" id="IPR031466">
    <property type="entry name" value="MIIP"/>
</dbReference>
<protein>
    <submittedName>
        <fullName evidence="3">Migration and invasion-inhibitory protein</fullName>
    </submittedName>
</protein>
<dbReference type="GeneID" id="107111575"/>
<proteinExistence type="predicted"/>
<dbReference type="Proteomes" id="UP000694871">
    <property type="component" value="Unplaced"/>
</dbReference>
<evidence type="ECO:0000256" key="1">
    <source>
        <dbReference type="SAM" id="MobiDB-lite"/>
    </source>
</evidence>
<dbReference type="PANTHER" id="PTHR34831">
    <property type="entry name" value="MIGRATION AND INVASION-INHIBITORY PROTEIN"/>
    <property type="match status" value="1"/>
</dbReference>
<dbReference type="Pfam" id="PF15734">
    <property type="entry name" value="MIIP"/>
    <property type="match status" value="1"/>
</dbReference>
<gene>
    <name evidence="3" type="primary">MIIP</name>
</gene>
<organism evidence="2 3">
    <name type="scientific">Gekko japonicus</name>
    <name type="common">Schlegel's Japanese gecko</name>
    <dbReference type="NCBI Taxonomy" id="146911"/>
    <lineage>
        <taxon>Eukaryota</taxon>
        <taxon>Metazoa</taxon>
        <taxon>Chordata</taxon>
        <taxon>Craniata</taxon>
        <taxon>Vertebrata</taxon>
        <taxon>Euteleostomi</taxon>
        <taxon>Lepidosauria</taxon>
        <taxon>Squamata</taxon>
        <taxon>Bifurcata</taxon>
        <taxon>Gekkota</taxon>
        <taxon>Gekkonidae</taxon>
        <taxon>Gekkoninae</taxon>
        <taxon>Gekko</taxon>
    </lineage>
</organism>
<feature type="compositionally biased region" description="Polar residues" evidence="1">
    <location>
        <begin position="121"/>
        <end position="130"/>
    </location>
</feature>
<dbReference type="PANTHER" id="PTHR34831:SF1">
    <property type="entry name" value="MIGRATION AND INVASION-INHIBITORY PROTEIN"/>
    <property type="match status" value="1"/>
</dbReference>
<evidence type="ECO:0000313" key="3">
    <source>
        <dbReference type="RefSeq" id="XP_015268040.1"/>
    </source>
</evidence>
<name>A0ABM1K2V3_GEKJA</name>
<dbReference type="RefSeq" id="XP_015268040.1">
    <property type="nucleotide sequence ID" value="XM_015412554.1"/>
</dbReference>
<evidence type="ECO:0000313" key="2">
    <source>
        <dbReference type="Proteomes" id="UP000694871"/>
    </source>
</evidence>
<sequence>MDLEQLEKLRLLNQDLLQRLKANQEEFQKQLPGRAPSRPLRSKRETPENGWAPDPQRGKENNDRAAEEFASIVMGVSREAGPQLARPDLRPPLKPTTSRKEEEQETTHQGGQHPDSDWTEKTSVPSATEGESSRVAGKTVKKCNSVGDSERKSVPASQTDSETHPAHLQRPRAGVEPNRAQEAKESHGPRASARMPRAPKSILLTPQCKEAKEKMKKEAGRVTFVSDPEEYTLPADEWSVRPFLGYDWIAGLLDMDSSVSEKPEQYFSELQDFRRVNRDACIYDECLWSEALGSSVLGQGSEVESTSHQCVFCYRLNKRLFAVPMGSESACPICKTLRTQKPPETLVEPAFVRVSIPRSTLLPAYKHKIHRRKSYEPADDLALPSHCLAGWENPVQTFSSTLSSLDLRTTLAAESSGHLDWNSVSRVSGKTKTDDLLNLSRVTAFELNNMSRLLRHRKLPGHTAPFR</sequence>
<feature type="compositionally biased region" description="Basic and acidic residues" evidence="1">
    <location>
        <begin position="56"/>
        <end position="67"/>
    </location>
</feature>
<reference evidence="3" key="1">
    <citation type="submission" date="2025-08" db="UniProtKB">
        <authorList>
            <consortium name="RefSeq"/>
        </authorList>
    </citation>
    <scope>IDENTIFICATION</scope>
</reference>
<accession>A0ABM1K2V3</accession>
<feature type="compositionally biased region" description="Basic and acidic residues" evidence="1">
    <location>
        <begin position="179"/>
        <end position="188"/>
    </location>
</feature>
<keyword evidence="2" id="KW-1185">Reference proteome</keyword>
<feature type="region of interest" description="Disordered" evidence="1">
    <location>
        <begin position="23"/>
        <end position="195"/>
    </location>
</feature>